<protein>
    <submittedName>
        <fullName evidence="3">Malonyl-CoA O-methyltransferase</fullName>
        <ecNumber evidence="3">2.1.1.197</ecNumber>
    </submittedName>
</protein>
<evidence type="ECO:0000256" key="1">
    <source>
        <dbReference type="ARBA" id="ARBA00022603"/>
    </source>
</evidence>
<evidence type="ECO:0000313" key="4">
    <source>
        <dbReference type="Proteomes" id="UP001184230"/>
    </source>
</evidence>
<dbReference type="RefSeq" id="WP_309905206.1">
    <property type="nucleotide sequence ID" value="NZ_JAVDRF010000010.1"/>
</dbReference>
<dbReference type="Gene3D" id="3.40.50.150">
    <property type="entry name" value="Vaccinia Virus protein VP39"/>
    <property type="match status" value="1"/>
</dbReference>
<organism evidence="3 4">
    <name type="scientific">Variovorax soli</name>
    <dbReference type="NCBI Taxonomy" id="376815"/>
    <lineage>
        <taxon>Bacteria</taxon>
        <taxon>Pseudomonadati</taxon>
        <taxon>Pseudomonadota</taxon>
        <taxon>Betaproteobacteria</taxon>
        <taxon>Burkholderiales</taxon>
        <taxon>Comamonadaceae</taxon>
        <taxon>Variovorax</taxon>
    </lineage>
</organism>
<keyword evidence="4" id="KW-1185">Reference proteome</keyword>
<dbReference type="GO" id="GO:0102130">
    <property type="term" value="F:malonyl-CoA methyltransferase activity"/>
    <property type="evidence" value="ECO:0007669"/>
    <property type="project" value="UniProtKB-EC"/>
</dbReference>
<accession>A0ABU1NJ25</accession>
<dbReference type="InterPro" id="IPR050602">
    <property type="entry name" value="Malonyl-ACP_OMT"/>
</dbReference>
<dbReference type="EC" id="2.1.1.197" evidence="3"/>
<keyword evidence="1 3" id="KW-0489">Methyltransferase</keyword>
<reference evidence="3 4" key="1">
    <citation type="submission" date="2023-07" db="EMBL/GenBank/DDBJ databases">
        <title>Sorghum-associated microbial communities from plants grown in Nebraska, USA.</title>
        <authorList>
            <person name="Schachtman D."/>
        </authorList>
    </citation>
    <scope>NUCLEOTIDE SEQUENCE [LARGE SCALE GENOMIC DNA]</scope>
    <source>
        <strain evidence="3 4">DS1781</strain>
    </source>
</reference>
<comment type="caution">
    <text evidence="3">The sequence shown here is derived from an EMBL/GenBank/DDBJ whole genome shotgun (WGS) entry which is preliminary data.</text>
</comment>
<dbReference type="InterPro" id="IPR029063">
    <property type="entry name" value="SAM-dependent_MTases_sf"/>
</dbReference>
<evidence type="ECO:0000313" key="3">
    <source>
        <dbReference type="EMBL" id="MDR6538431.1"/>
    </source>
</evidence>
<dbReference type="PANTHER" id="PTHR13090">
    <property type="entry name" value="ARGININE-HYDROXYLASE NDUFAF5, MITOCHONDRIAL"/>
    <property type="match status" value="1"/>
</dbReference>
<dbReference type="SUPFAM" id="SSF53335">
    <property type="entry name" value="S-adenosyl-L-methionine-dependent methyltransferases"/>
    <property type="match status" value="1"/>
</dbReference>
<dbReference type="Proteomes" id="UP001184230">
    <property type="component" value="Unassembled WGS sequence"/>
</dbReference>
<name>A0ABU1NJ25_9BURK</name>
<keyword evidence="2 3" id="KW-0808">Transferase</keyword>
<dbReference type="GO" id="GO:0032259">
    <property type="term" value="P:methylation"/>
    <property type="evidence" value="ECO:0007669"/>
    <property type="project" value="UniProtKB-KW"/>
</dbReference>
<evidence type="ECO:0000256" key="2">
    <source>
        <dbReference type="ARBA" id="ARBA00022679"/>
    </source>
</evidence>
<proteinExistence type="predicted"/>
<dbReference type="PANTHER" id="PTHR13090:SF1">
    <property type="entry name" value="ARGININE-HYDROXYLASE NDUFAF5, MITOCHONDRIAL"/>
    <property type="match status" value="1"/>
</dbReference>
<sequence length="306" mass="34319">MATDPPQRPPTIDAAAAARWGRLVPAAGSSPWLHEEIGRRMEDRLQWIKTQPRHWADWSPLRGGLEAHALLARRYRDAVAFVVEPEPALLAPTREALAAPWWSARRWQGARRSFDAPPEEGVDLLWANMALHMAADPQALIARWHRLVATDGFLMFSCFGPDTVRELRVLHERQGWPPASHEFTDMHDWGDMLVHAGFAEPVMDMERIVLTWPSAEAALAELRTLGRNLHRARFPALRGRAWHRALRRALPDVALSAEGAGRIALTFEIIYGHAFKPAPRVALAAESAVSLREMRSMLQRGGRPGA</sequence>
<dbReference type="EMBL" id="JAVDRF010000010">
    <property type="protein sequence ID" value="MDR6538431.1"/>
    <property type="molecule type" value="Genomic_DNA"/>
</dbReference>
<gene>
    <name evidence="3" type="ORF">J2739_004220</name>
</gene>